<proteinExistence type="predicted"/>
<dbReference type="InterPro" id="IPR001763">
    <property type="entry name" value="Rhodanese-like_dom"/>
</dbReference>
<accession>A0A917K1W7</accession>
<dbReference type="RefSeq" id="WP_188880545.1">
    <property type="nucleotide sequence ID" value="NZ_BMOY01000002.1"/>
</dbReference>
<gene>
    <name evidence="2" type="ORF">GCM10010885_01260</name>
</gene>
<dbReference type="SUPFAM" id="SSF52821">
    <property type="entry name" value="Rhodanese/Cell cycle control phosphatase"/>
    <property type="match status" value="1"/>
</dbReference>
<name>A0A917K1W7_9BACL</name>
<dbReference type="PANTHER" id="PTHR44086">
    <property type="entry name" value="THIOSULFATE SULFURTRANSFERASE RDL2, MITOCHONDRIAL-RELATED"/>
    <property type="match status" value="1"/>
</dbReference>
<dbReference type="InterPro" id="IPR036873">
    <property type="entry name" value="Rhodanese-like_dom_sf"/>
</dbReference>
<dbReference type="Pfam" id="PF00581">
    <property type="entry name" value="Rhodanese"/>
    <property type="match status" value="1"/>
</dbReference>
<feature type="domain" description="Rhodanese" evidence="1">
    <location>
        <begin position="21"/>
        <end position="106"/>
    </location>
</feature>
<protein>
    <submittedName>
        <fullName evidence="2">Sulfurtransferase</fullName>
    </submittedName>
</protein>
<dbReference type="Gene3D" id="3.40.250.10">
    <property type="entry name" value="Rhodanese-like domain"/>
    <property type="match status" value="1"/>
</dbReference>
<dbReference type="EMBL" id="BMOY01000002">
    <property type="protein sequence ID" value="GGI95418.1"/>
    <property type="molecule type" value="Genomic_DNA"/>
</dbReference>
<evidence type="ECO:0000259" key="1">
    <source>
        <dbReference type="PROSITE" id="PS50206"/>
    </source>
</evidence>
<dbReference type="AlphaFoldDB" id="A0A917K1W7"/>
<sequence>MAFEHEGILQYSADELKQLLAEGKVRVIDVRTPEEYADGHIPGVPLRPMQVVESWAHEIRPDDAVVFVCRSGRRSQTVAKWFWDRGFRQVANLYGGMLAWNGEVERGAAP</sequence>
<evidence type="ECO:0000313" key="2">
    <source>
        <dbReference type="EMBL" id="GGI95418.1"/>
    </source>
</evidence>
<reference evidence="2" key="2">
    <citation type="submission" date="2020-09" db="EMBL/GenBank/DDBJ databases">
        <authorList>
            <person name="Sun Q."/>
            <person name="Ohkuma M."/>
        </authorList>
    </citation>
    <scope>NUCLEOTIDE SEQUENCE</scope>
    <source>
        <strain evidence="2">JCM 18487</strain>
    </source>
</reference>
<dbReference type="PROSITE" id="PS50206">
    <property type="entry name" value="RHODANESE_3"/>
    <property type="match status" value="1"/>
</dbReference>
<dbReference type="GO" id="GO:0004792">
    <property type="term" value="F:thiosulfate-cyanide sulfurtransferase activity"/>
    <property type="evidence" value="ECO:0007669"/>
    <property type="project" value="TreeGrafter"/>
</dbReference>
<reference evidence="2" key="1">
    <citation type="journal article" date="2014" name="Int. J. Syst. Evol. Microbiol.">
        <title>Complete genome sequence of Corynebacterium casei LMG S-19264T (=DSM 44701T), isolated from a smear-ripened cheese.</title>
        <authorList>
            <consortium name="US DOE Joint Genome Institute (JGI-PGF)"/>
            <person name="Walter F."/>
            <person name="Albersmeier A."/>
            <person name="Kalinowski J."/>
            <person name="Ruckert C."/>
        </authorList>
    </citation>
    <scope>NUCLEOTIDE SEQUENCE</scope>
    <source>
        <strain evidence="2">JCM 18487</strain>
    </source>
</reference>
<dbReference type="Proteomes" id="UP000637695">
    <property type="component" value="Unassembled WGS sequence"/>
</dbReference>
<dbReference type="SMART" id="SM00450">
    <property type="entry name" value="RHOD"/>
    <property type="match status" value="1"/>
</dbReference>
<dbReference type="PANTHER" id="PTHR44086:SF10">
    <property type="entry name" value="THIOSULFATE SULFURTRANSFERASE_RHODANESE-LIKE DOMAIN-CONTAINING PROTEIN 3"/>
    <property type="match status" value="1"/>
</dbReference>
<organism evidence="2 3">
    <name type="scientific">Alicyclobacillus cellulosilyticus</name>
    <dbReference type="NCBI Taxonomy" id="1003997"/>
    <lineage>
        <taxon>Bacteria</taxon>
        <taxon>Bacillati</taxon>
        <taxon>Bacillota</taxon>
        <taxon>Bacilli</taxon>
        <taxon>Bacillales</taxon>
        <taxon>Alicyclobacillaceae</taxon>
        <taxon>Alicyclobacillus</taxon>
    </lineage>
</organism>
<evidence type="ECO:0000313" key="3">
    <source>
        <dbReference type="Proteomes" id="UP000637695"/>
    </source>
</evidence>
<keyword evidence="3" id="KW-1185">Reference proteome</keyword>
<dbReference type="CDD" id="cd00158">
    <property type="entry name" value="RHOD"/>
    <property type="match status" value="1"/>
</dbReference>
<comment type="caution">
    <text evidence="2">The sequence shown here is derived from an EMBL/GenBank/DDBJ whole genome shotgun (WGS) entry which is preliminary data.</text>
</comment>